<dbReference type="EMBL" id="CADCWD010000084">
    <property type="protein sequence ID" value="CAA9545954.1"/>
    <property type="molecule type" value="Genomic_DNA"/>
</dbReference>
<proteinExistence type="predicted"/>
<reference evidence="2" key="1">
    <citation type="submission" date="2020-02" db="EMBL/GenBank/DDBJ databases">
        <authorList>
            <person name="Meier V. D."/>
        </authorList>
    </citation>
    <scope>NUCLEOTIDE SEQUENCE</scope>
    <source>
        <strain evidence="2">AVDCRST_MAG23</strain>
    </source>
</reference>
<keyword evidence="2" id="KW-0456">Lyase</keyword>
<dbReference type="EC" id="4.1.2.48" evidence="2"/>
<evidence type="ECO:0000313" key="2">
    <source>
        <dbReference type="EMBL" id="CAA9545954.1"/>
    </source>
</evidence>
<gene>
    <name evidence="2" type="ORF">AVDCRST_MAG23-2503</name>
</gene>
<name>A0A6J4UB69_9SPHN</name>
<feature type="non-terminal residue" evidence="2">
    <location>
        <position position="1"/>
    </location>
</feature>
<evidence type="ECO:0000256" key="1">
    <source>
        <dbReference type="SAM" id="MobiDB-lite"/>
    </source>
</evidence>
<organism evidence="2">
    <name type="scientific">uncultured Sphingosinicella sp</name>
    <dbReference type="NCBI Taxonomy" id="478748"/>
    <lineage>
        <taxon>Bacteria</taxon>
        <taxon>Pseudomonadati</taxon>
        <taxon>Pseudomonadota</taxon>
        <taxon>Alphaproteobacteria</taxon>
        <taxon>Sphingomonadales</taxon>
        <taxon>Sphingosinicellaceae</taxon>
        <taxon>Sphingosinicella</taxon>
        <taxon>environmental samples</taxon>
    </lineage>
</organism>
<feature type="region of interest" description="Disordered" evidence="1">
    <location>
        <begin position="1"/>
        <end position="31"/>
    </location>
</feature>
<feature type="non-terminal residue" evidence="2">
    <location>
        <position position="53"/>
    </location>
</feature>
<accession>A0A6J4UB69</accession>
<dbReference type="AlphaFoldDB" id="A0A6J4UB69"/>
<protein>
    <submittedName>
        <fullName evidence="2">Low-specificity L-threonine aldolase</fullName>
        <ecNumber evidence="2">4.1.2.48</ecNumber>
    </submittedName>
</protein>
<sequence length="53" mass="5773">WRRACASFPTMPPPPAPKSWPRSLPPTGSIPLMTAMRSASASTAPFPSFSRRM</sequence>
<dbReference type="GO" id="GO:0016829">
    <property type="term" value="F:lyase activity"/>
    <property type="evidence" value="ECO:0007669"/>
    <property type="project" value="UniProtKB-KW"/>
</dbReference>